<evidence type="ECO:0000256" key="1">
    <source>
        <dbReference type="ARBA" id="ARBA00022603"/>
    </source>
</evidence>
<dbReference type="OrthoDB" id="42889at2759"/>
<reference evidence="6 7" key="1">
    <citation type="journal article" date="2018" name="Genome Biol. Evol.">
        <title>Multiple Roots of Fruiting Body Formation in Amoebozoa.</title>
        <authorList>
            <person name="Hillmann F."/>
            <person name="Forbes G."/>
            <person name="Novohradska S."/>
            <person name="Ferling I."/>
            <person name="Riege K."/>
            <person name="Groth M."/>
            <person name="Westermann M."/>
            <person name="Marz M."/>
            <person name="Spaller T."/>
            <person name="Winckler T."/>
            <person name="Schaap P."/>
            <person name="Glockner G."/>
        </authorList>
    </citation>
    <scope>NUCLEOTIDE SEQUENCE [LARGE SCALE GENOMIC DNA]</scope>
    <source>
        <strain evidence="6 7">Jena</strain>
    </source>
</reference>
<evidence type="ECO:0000256" key="4">
    <source>
        <dbReference type="SAM" id="MobiDB-lite"/>
    </source>
</evidence>
<dbReference type="PANTHER" id="PTHR13271">
    <property type="entry name" value="UNCHARACTERIZED PUTATIVE METHYLTRANSFERASE"/>
    <property type="match status" value="1"/>
</dbReference>
<dbReference type="STRING" id="1890364.A0A2P6MZQ8"/>
<dbReference type="InterPro" id="IPR050600">
    <property type="entry name" value="SETD3_SETD6_MTase"/>
</dbReference>
<dbReference type="InterPro" id="IPR036464">
    <property type="entry name" value="Rubisco_LSMT_subst-bd_sf"/>
</dbReference>
<evidence type="ECO:0000313" key="6">
    <source>
        <dbReference type="EMBL" id="PRP77191.1"/>
    </source>
</evidence>
<dbReference type="SUPFAM" id="SSF82199">
    <property type="entry name" value="SET domain"/>
    <property type="match status" value="2"/>
</dbReference>
<keyword evidence="2" id="KW-0808">Transferase</keyword>
<keyword evidence="3" id="KW-0949">S-adenosyl-L-methionine</keyword>
<keyword evidence="7" id="KW-1185">Reference proteome</keyword>
<dbReference type="AlphaFoldDB" id="A0A2P6MZQ8"/>
<evidence type="ECO:0000259" key="5">
    <source>
        <dbReference type="PROSITE" id="PS50280"/>
    </source>
</evidence>
<dbReference type="Gene3D" id="3.90.1410.10">
    <property type="entry name" value="set domain protein methyltransferase, domain 1"/>
    <property type="match status" value="2"/>
</dbReference>
<gene>
    <name evidence="6" type="ORF">PROFUN_13377</name>
</gene>
<dbReference type="InterPro" id="IPR015353">
    <property type="entry name" value="Rubisco_LSMT_subst-bd"/>
</dbReference>
<dbReference type="InterPro" id="IPR001214">
    <property type="entry name" value="SET_dom"/>
</dbReference>
<dbReference type="GO" id="GO:0016279">
    <property type="term" value="F:protein-lysine N-methyltransferase activity"/>
    <property type="evidence" value="ECO:0007669"/>
    <property type="project" value="TreeGrafter"/>
</dbReference>
<organism evidence="6 7">
    <name type="scientific">Planoprotostelium fungivorum</name>
    <dbReference type="NCBI Taxonomy" id="1890364"/>
    <lineage>
        <taxon>Eukaryota</taxon>
        <taxon>Amoebozoa</taxon>
        <taxon>Evosea</taxon>
        <taxon>Variosea</taxon>
        <taxon>Cavosteliida</taxon>
        <taxon>Cavosteliaceae</taxon>
        <taxon>Planoprotostelium</taxon>
    </lineage>
</organism>
<protein>
    <recommendedName>
        <fullName evidence="5">SET domain-containing protein</fullName>
    </recommendedName>
</protein>
<evidence type="ECO:0000313" key="7">
    <source>
        <dbReference type="Proteomes" id="UP000241769"/>
    </source>
</evidence>
<accession>A0A2P6MZQ8</accession>
<evidence type="ECO:0000256" key="2">
    <source>
        <dbReference type="ARBA" id="ARBA00022679"/>
    </source>
</evidence>
<keyword evidence="1" id="KW-0489">Methyltransferase</keyword>
<dbReference type="InterPro" id="IPR046341">
    <property type="entry name" value="SET_dom_sf"/>
</dbReference>
<dbReference type="Proteomes" id="UP000241769">
    <property type="component" value="Unassembled WGS sequence"/>
</dbReference>
<comment type="caution">
    <text evidence="6">The sequence shown here is derived from an EMBL/GenBank/DDBJ whole genome shotgun (WGS) entry which is preliminary data.</text>
</comment>
<dbReference type="InParanoid" id="A0A2P6MZQ8"/>
<dbReference type="Gene3D" id="3.90.1420.10">
    <property type="entry name" value="Rubisco LSMT, substrate-binding domain"/>
    <property type="match status" value="2"/>
</dbReference>
<sequence>MERAAVAVTLAHIPLSDICSVPPSISTDPSPYILELTGIHKHLRINLCLQVPHRNSCRHDVDTHLRSDAEDHAVENASVVDVVRPAQAPNMAPSAVAQPPSGRCLSLPSAWLQIAWTTVIPPKGSSWMFMALKCNSQCCEVLIVLNIGATSDLTALTDLILSVMAELRGSNTYPPQNAPLSEGPRQKKPKGEPPVVQEIDEAQFNTFLDWAVKNGARFPKIKYVRFPLEGRGGLAVDDINADEEMCSVPMNMLIWNQTVRASQVAIAAKPLLEQANIGTEEQQWSLWYVYILHEKGRAQTTWLSEPASPPSFWTPYFQILPEDITTPLSFTEEELEMLKGTNLPDATRKIKIKLRTIYDTLFPALFESHPKLFQKNLFTWKHFTWAYQVFWSRALSVIIDNVQQAAMVPLSDMLNHSSDVVVSYFSEVHSDRFILKTFSAVSKGYQVYNNFGPRSNEKLLLNFGFVIRDNFADNFFVRLGMSQQDPLYHSKNALLTQHNLGFEHYITKRHSNSIDASLLNALRITLMNEAELYFFRADGEKRMSTTGHIFVSPRNEWLVFTTLKKLLHNKFSVFDTSIEHDKKLLEDKLNEAQWLSVVCRLGQKEIIQNAIDHSIPALLAEFNRKLTQFPGYREFRGTASKAGNKEKVTPQQSQYEQWLHSNATFHPSVTFSSVMGERRLVTTADLPEGSDVITFPYKSVISAENILQDEINKDLSDILKKNKGIMGEEQILLTFLMDNKRRNNSKWASFFKTHPPLTSPVLFSEPELSELENTYLFEEVHQLRMEYEQEAQSLFSLLSEMKLQDPSHNLENFLWARVFLESKAVAWEAQGRVESVILPLLPLPVHKYASLSRVTLPRESNMKIQTLVGYSADSVIMEGTNGRANHQLFLDCGVVMENNDDDTLSFVLNLGNDHTRKREEILRKFDIGMEHFLKVGQISPQLLSAVRVCVMNRNEINAFDVTSAASHLNFITKRNELQMVETLTGLLEGMLSGYATTAEQDAVVLAKTNIHKHRRLSTFYRRGQKHIIDSALSQLLTHHATING</sequence>
<dbReference type="EMBL" id="MDYQ01000275">
    <property type="protein sequence ID" value="PRP77191.1"/>
    <property type="molecule type" value="Genomic_DNA"/>
</dbReference>
<dbReference type="CDD" id="cd10527">
    <property type="entry name" value="SET_LSMT"/>
    <property type="match status" value="1"/>
</dbReference>
<dbReference type="GO" id="GO:0032259">
    <property type="term" value="P:methylation"/>
    <property type="evidence" value="ECO:0007669"/>
    <property type="project" value="UniProtKB-KW"/>
</dbReference>
<feature type="domain" description="SET" evidence="5">
    <location>
        <begin position="219"/>
        <end position="452"/>
    </location>
</feature>
<dbReference type="PROSITE" id="PS50280">
    <property type="entry name" value="SET"/>
    <property type="match status" value="1"/>
</dbReference>
<feature type="region of interest" description="Disordered" evidence="4">
    <location>
        <begin position="172"/>
        <end position="193"/>
    </location>
</feature>
<dbReference type="Pfam" id="PF09273">
    <property type="entry name" value="Rubis-subs-bind"/>
    <property type="match status" value="2"/>
</dbReference>
<name>A0A2P6MZQ8_9EUKA</name>
<proteinExistence type="predicted"/>
<dbReference type="SUPFAM" id="SSF81822">
    <property type="entry name" value="RuBisCo LSMT C-terminal, substrate-binding domain"/>
    <property type="match status" value="2"/>
</dbReference>
<evidence type="ECO:0000256" key="3">
    <source>
        <dbReference type="ARBA" id="ARBA00022691"/>
    </source>
</evidence>